<feature type="transmembrane region" description="Helical" evidence="8">
    <location>
        <begin position="106"/>
        <end position="133"/>
    </location>
</feature>
<name>A0A511V0R1_9BACI</name>
<dbReference type="RefSeq" id="WP_146936660.1">
    <property type="nucleotide sequence ID" value="NZ_BJXW01000011.1"/>
</dbReference>
<feature type="transmembrane region" description="Helical" evidence="8">
    <location>
        <begin position="300"/>
        <end position="318"/>
    </location>
</feature>
<dbReference type="InterPro" id="IPR004761">
    <property type="entry name" value="Spore_GerAB"/>
</dbReference>
<evidence type="ECO:0000256" key="6">
    <source>
        <dbReference type="ARBA" id="ARBA00022989"/>
    </source>
</evidence>
<feature type="transmembrane region" description="Helical" evidence="8">
    <location>
        <begin position="213"/>
        <end position="231"/>
    </location>
</feature>
<feature type="transmembrane region" description="Helical" evidence="8">
    <location>
        <begin position="330"/>
        <end position="350"/>
    </location>
</feature>
<feature type="transmembrane region" description="Helical" evidence="8">
    <location>
        <begin position="7"/>
        <end position="32"/>
    </location>
</feature>
<feature type="transmembrane region" description="Helical" evidence="8">
    <location>
        <begin position="38"/>
        <end position="59"/>
    </location>
</feature>
<dbReference type="PANTHER" id="PTHR34975:SF2">
    <property type="entry name" value="SPORE GERMINATION PROTEIN A2"/>
    <property type="match status" value="1"/>
</dbReference>
<keyword evidence="4" id="KW-0309">Germination</keyword>
<reference evidence="9 10" key="1">
    <citation type="submission" date="2019-07" db="EMBL/GenBank/DDBJ databases">
        <title>Whole genome shotgun sequence of Cerasibacillus quisquiliarum NBRC 102429.</title>
        <authorList>
            <person name="Hosoyama A."/>
            <person name="Uohara A."/>
            <person name="Ohji S."/>
            <person name="Ichikawa N."/>
        </authorList>
    </citation>
    <scope>NUCLEOTIDE SEQUENCE [LARGE SCALE GENOMIC DNA]</scope>
    <source>
        <strain evidence="9 10">NBRC 102429</strain>
    </source>
</reference>
<dbReference type="NCBIfam" id="TIGR00912">
    <property type="entry name" value="2A0309"/>
    <property type="match status" value="1"/>
</dbReference>
<feature type="transmembrane region" description="Helical" evidence="8">
    <location>
        <begin position="184"/>
        <end position="201"/>
    </location>
</feature>
<dbReference type="PANTHER" id="PTHR34975">
    <property type="entry name" value="SPORE GERMINATION PROTEIN A2"/>
    <property type="match status" value="1"/>
</dbReference>
<dbReference type="EMBL" id="BJXW01000011">
    <property type="protein sequence ID" value="GEN30922.1"/>
    <property type="molecule type" value="Genomic_DNA"/>
</dbReference>
<dbReference type="Pfam" id="PF03845">
    <property type="entry name" value="Spore_permease"/>
    <property type="match status" value="1"/>
</dbReference>
<evidence type="ECO:0000313" key="10">
    <source>
        <dbReference type="Proteomes" id="UP000321491"/>
    </source>
</evidence>
<keyword evidence="3" id="KW-0813">Transport</keyword>
<evidence type="ECO:0000256" key="7">
    <source>
        <dbReference type="ARBA" id="ARBA00023136"/>
    </source>
</evidence>
<dbReference type="Proteomes" id="UP000321491">
    <property type="component" value="Unassembled WGS sequence"/>
</dbReference>
<keyword evidence="5 8" id="KW-0812">Transmembrane</keyword>
<feature type="transmembrane region" description="Helical" evidence="8">
    <location>
        <begin position="269"/>
        <end position="293"/>
    </location>
</feature>
<keyword evidence="6 8" id="KW-1133">Transmembrane helix</keyword>
<dbReference type="AlphaFoldDB" id="A0A511V0R1"/>
<comment type="caution">
    <text evidence="9">The sequence shown here is derived from an EMBL/GenBank/DDBJ whole genome shotgun (WGS) entry which is preliminary data.</text>
</comment>
<accession>A0A511V0R1</accession>
<feature type="transmembrane region" description="Helical" evidence="8">
    <location>
        <begin position="140"/>
        <end position="164"/>
    </location>
</feature>
<keyword evidence="10" id="KW-1185">Reference proteome</keyword>
<evidence type="ECO:0000256" key="8">
    <source>
        <dbReference type="SAM" id="Phobius"/>
    </source>
</evidence>
<dbReference type="OrthoDB" id="2381188at2"/>
<evidence type="ECO:0000256" key="3">
    <source>
        <dbReference type="ARBA" id="ARBA00022448"/>
    </source>
</evidence>
<evidence type="ECO:0000256" key="5">
    <source>
        <dbReference type="ARBA" id="ARBA00022692"/>
    </source>
</evidence>
<comment type="subcellular location">
    <subcellularLocation>
        <location evidence="1">Membrane</location>
        <topology evidence="1">Multi-pass membrane protein</topology>
    </subcellularLocation>
</comment>
<dbReference type="GO" id="GO:0009847">
    <property type="term" value="P:spore germination"/>
    <property type="evidence" value="ECO:0007669"/>
    <property type="project" value="InterPro"/>
</dbReference>
<dbReference type="GO" id="GO:0016020">
    <property type="term" value="C:membrane"/>
    <property type="evidence" value="ECO:0007669"/>
    <property type="project" value="UniProtKB-SubCell"/>
</dbReference>
<organism evidence="9 10">
    <name type="scientific">Cerasibacillus quisquiliarum</name>
    <dbReference type="NCBI Taxonomy" id="227865"/>
    <lineage>
        <taxon>Bacteria</taxon>
        <taxon>Bacillati</taxon>
        <taxon>Bacillota</taxon>
        <taxon>Bacilli</taxon>
        <taxon>Bacillales</taxon>
        <taxon>Bacillaceae</taxon>
        <taxon>Cerasibacillus</taxon>
    </lineage>
</organism>
<evidence type="ECO:0000256" key="4">
    <source>
        <dbReference type="ARBA" id="ARBA00022544"/>
    </source>
</evidence>
<comment type="similarity">
    <text evidence="2">Belongs to the amino acid-polyamine-organocation (APC) superfamily. Spore germination protein (SGP) (TC 2.A.3.9) family.</text>
</comment>
<proteinExistence type="inferred from homology"/>
<protein>
    <submittedName>
        <fullName evidence="9">Germination protein</fullName>
    </submittedName>
</protein>
<sequence length="357" mass="40987">MGHLISILHVILLAMTFIGLKNHVTIIPPLLIHVGRDGWISVLMAALFLLPWLFVPSYLHKKTNQENLMELLKQTLGKRMANMLLVGFGLILIILAAFTMREVLQWINATFLTETPVFILLIIYTVLCILLACTNIQTIVIANAFTLFGVVVFGFFVAITNLQVKDYNLLRPFFEHGYEPVLKGMIYPASGFVEIILFLFIQHKIHGKMRTIHYVIIIGILTSLTLGPYIGAISEFGPVEAASQRYPAYEEWGLVSIGRYIEHLDFLSIYQWLTGVFIRVGFILYIVTLLFNIERKTKKIWTRIFPFFFITCFALILIDDQTFTNIKGNYVLPITFYLLFLISLILTFIISKRRELP</sequence>
<evidence type="ECO:0000313" key="9">
    <source>
        <dbReference type="EMBL" id="GEN30922.1"/>
    </source>
</evidence>
<evidence type="ECO:0000256" key="2">
    <source>
        <dbReference type="ARBA" id="ARBA00007998"/>
    </source>
</evidence>
<keyword evidence="7 8" id="KW-0472">Membrane</keyword>
<gene>
    <name evidence="9" type="ORF">CQU01_11600</name>
</gene>
<evidence type="ECO:0000256" key="1">
    <source>
        <dbReference type="ARBA" id="ARBA00004141"/>
    </source>
</evidence>
<feature type="transmembrane region" description="Helical" evidence="8">
    <location>
        <begin position="80"/>
        <end position="100"/>
    </location>
</feature>